<dbReference type="InterPro" id="IPR007837">
    <property type="entry name" value="DinB"/>
</dbReference>
<organism evidence="3 4">
    <name type="scientific">Thalassospira indica</name>
    <dbReference type="NCBI Taxonomy" id="1891279"/>
    <lineage>
        <taxon>Bacteria</taxon>
        <taxon>Pseudomonadati</taxon>
        <taxon>Pseudomonadota</taxon>
        <taxon>Alphaproteobacteria</taxon>
        <taxon>Rhodospirillales</taxon>
        <taxon>Thalassospiraceae</taxon>
        <taxon>Thalassospira</taxon>
    </lineage>
</organism>
<accession>A0ABN5NJX6</accession>
<comment type="similarity">
    <text evidence="1">Belongs to the DinB family.</text>
</comment>
<dbReference type="InterPro" id="IPR034660">
    <property type="entry name" value="DinB/YfiT-like"/>
</dbReference>
<dbReference type="SUPFAM" id="SSF109854">
    <property type="entry name" value="DinB/YfiT-like putative metalloenzymes"/>
    <property type="match status" value="1"/>
</dbReference>
<dbReference type="EMBL" id="CP031555">
    <property type="protein sequence ID" value="AXO14481.1"/>
    <property type="molecule type" value="Genomic_DNA"/>
</dbReference>
<protein>
    <submittedName>
        <fullName evidence="3">Damage-inducible protein DinB</fullName>
    </submittedName>
</protein>
<sequence length="170" mass="19543">MSKMNFNDYGRCMATYNSWQNGVLFDLCDQIGDVERRLDRNMFFGSIHNTLNHILYVDLRILTILRTGEAGPFAPTTIVADDFETLKAMRAEVDADITEFVEGADHSWQDEIRELPFPDGVTRKLPRQLFLVQLLNHQTHHRSQITSELHKMGLDYGNTDVPYTPDLPIS</sequence>
<dbReference type="PANTHER" id="PTHR37302:SF1">
    <property type="entry name" value="PROTEIN DINB"/>
    <property type="match status" value="1"/>
</dbReference>
<dbReference type="Proteomes" id="UP000256971">
    <property type="component" value="Chromosome"/>
</dbReference>
<dbReference type="RefSeq" id="WP_082923582.1">
    <property type="nucleotide sequence ID" value="NZ_CP031555.1"/>
</dbReference>
<proteinExistence type="inferred from homology"/>
<keyword evidence="2" id="KW-0479">Metal-binding</keyword>
<evidence type="ECO:0000313" key="3">
    <source>
        <dbReference type="EMBL" id="AXO14481.1"/>
    </source>
</evidence>
<evidence type="ECO:0000313" key="4">
    <source>
        <dbReference type="Proteomes" id="UP000256971"/>
    </source>
</evidence>
<evidence type="ECO:0000256" key="2">
    <source>
        <dbReference type="ARBA" id="ARBA00022723"/>
    </source>
</evidence>
<evidence type="ECO:0000256" key="1">
    <source>
        <dbReference type="ARBA" id="ARBA00008635"/>
    </source>
</evidence>
<name>A0ABN5NJX6_9PROT</name>
<keyword evidence="4" id="KW-1185">Reference proteome</keyword>
<dbReference type="Gene3D" id="1.20.120.450">
    <property type="entry name" value="dinb family like domain"/>
    <property type="match status" value="1"/>
</dbReference>
<dbReference type="PANTHER" id="PTHR37302">
    <property type="entry name" value="SLR1116 PROTEIN"/>
    <property type="match status" value="1"/>
</dbReference>
<gene>
    <name evidence="3" type="ORF">DY252_09805</name>
</gene>
<reference evidence="3 4" key="1">
    <citation type="submission" date="2018-08" db="EMBL/GenBank/DDBJ databases">
        <title>Complete genome sequence of type strain Thalassospira indica MCCC 1A01103T, isolated from isolated from deep seawater of the Indian Ocean.</title>
        <authorList>
            <person name="Liu Y."/>
        </authorList>
    </citation>
    <scope>NUCLEOTIDE SEQUENCE [LARGE SCALE GENOMIC DNA]</scope>
    <source>
        <strain evidence="3 4">PB8BT</strain>
    </source>
</reference>
<dbReference type="Pfam" id="PF05163">
    <property type="entry name" value="DinB"/>
    <property type="match status" value="1"/>
</dbReference>